<gene>
    <name evidence="2" type="ORF">C1SCF055_LOCUS8438</name>
</gene>
<dbReference type="SUPFAM" id="SSF53448">
    <property type="entry name" value="Nucleotide-diphospho-sugar transferases"/>
    <property type="match status" value="1"/>
</dbReference>
<feature type="region of interest" description="Disordered" evidence="1">
    <location>
        <begin position="769"/>
        <end position="791"/>
    </location>
</feature>
<reference evidence="2" key="1">
    <citation type="submission" date="2022-10" db="EMBL/GenBank/DDBJ databases">
        <authorList>
            <person name="Chen Y."/>
            <person name="Dougan E. K."/>
            <person name="Chan C."/>
            <person name="Rhodes N."/>
            <person name="Thang M."/>
        </authorList>
    </citation>
    <scope>NUCLEOTIDE SEQUENCE</scope>
</reference>
<evidence type="ECO:0000256" key="1">
    <source>
        <dbReference type="SAM" id="MobiDB-lite"/>
    </source>
</evidence>
<proteinExistence type="predicted"/>
<comment type="caution">
    <text evidence="2">The sequence shown here is derived from an EMBL/GenBank/DDBJ whole genome shotgun (WGS) entry which is preliminary data.</text>
</comment>
<feature type="compositionally biased region" description="Basic and acidic residues" evidence="1">
    <location>
        <begin position="538"/>
        <end position="550"/>
    </location>
</feature>
<dbReference type="InterPro" id="IPR029044">
    <property type="entry name" value="Nucleotide-diphossugar_trans"/>
</dbReference>
<evidence type="ECO:0000313" key="3">
    <source>
        <dbReference type="EMBL" id="CAL4767886.1"/>
    </source>
</evidence>
<evidence type="ECO:0000313" key="4">
    <source>
        <dbReference type="Proteomes" id="UP001152797"/>
    </source>
</evidence>
<dbReference type="EMBL" id="CAMXCT030000568">
    <property type="protein sequence ID" value="CAL4767886.1"/>
    <property type="molecule type" value="Genomic_DNA"/>
</dbReference>
<dbReference type="Gene3D" id="3.90.550.10">
    <property type="entry name" value="Spore Coat Polysaccharide Biosynthesis Protein SpsA, Chain A"/>
    <property type="match status" value="1"/>
</dbReference>
<dbReference type="EMBL" id="CAMXCT010000568">
    <property type="protein sequence ID" value="CAI3980574.1"/>
    <property type="molecule type" value="Genomic_DNA"/>
</dbReference>
<evidence type="ECO:0000313" key="2">
    <source>
        <dbReference type="EMBL" id="CAI3980574.1"/>
    </source>
</evidence>
<protein>
    <submittedName>
        <fullName evidence="3">Acetyl-CoA C-acetyltransferase</fullName>
    </submittedName>
</protein>
<name>A0A9P1BW52_9DINO</name>
<sequence>MGQVSDNAAMGHVSKEMQPVALRSIKKVVRTGFADHFMTPTPLEREIECIEGLRQFSQKPPVEVSGRVSVLTPTTASRARFHEQLWQCFVDQTWPDKELVVVETYTHNQRPSEVFTKLVKAGEKRLKYLAIEVDENGDFTVGAKRNLTVLMSSGQYCVHFDDDDLYATVYVERMVNEIRQRSLVALTLSAWHNFFESRDRCGYSTPGCWEPEDHEEYEGILYGYGFSYVYLRALALYFPYPNLAFAEDAPFMLKLREKMGASRVGLKEDVEGLCLHIVHSTSSTPDPAVETMLTEGELNGLVVSESTACRLHLQRPWFRNGWPEASLFIGVAVVRKAPGTTSFIGVRVGDVLKQGRYEPQRCYNFPQLDRRRNAKVDIYQHVGTCMVAVDPDTKATHEVAVTSLDPETPASRIKIHVQAMSEENKQQREQRTKALKVQARDYLMKYSIEERLSEAVKALLKEQPADPTAFLCKQLTDWDKASAVTKEAAPAASELPQVFEDESVNRLRKDAREAFVRATDDGSLESALNSVKGGRNAHGKDGGSKDSAGKEDVRLRVSNLLVDSAENGDLERALASVMKEGLGKMSKEQYMEKIKQDAAGQNQKPEFYAEGDESEIIRLEAQNLLIDAMKNGTLEGILNTVLKDGKVNAGGQGALQKTISGHLCSVPPEQTQSATQRVVKDLSAADQSKIRTAIQKIEADPKDALRIKVAELMLSAPDKNLDSTVANVIKDLSKADKEKIAQAIEKLEAVKEAKAERAELRDTVKDLLRSSPEAELPRHASQVMQGLSPEDRKKIQDAIQLAEASNAKTATGGATSSSGSSTGQMSKGEELMMAAPENHKHQQCSIEAAVQGMGVDDRKKIRDSVQHLEASSPEDALRIKATELTMATPSNPKDQLAAITEAMKGLKATDKKKIADAIQHLEASSENDAARIKAAEMMMLAPSNPKHQHFAIAAAMKGISADERKKIQDELQNTQASGDKEALQQKVVDLMATPPVRRHQHFAIAAAMKDLGPAERTKVFQSVAKAEATSQASSKKQDGLAAMAADLLLTAAEEGKFENKLAEAIEDRKEEQEALPLRERLTELLERAKGKDLRKELPAIMKDLSDAEQKKIIVAVRKVQGDPHHALRVKTAELMLSAPEGAPLEQSVAATIKELSAAEKSKLKEAVEKVENSAPKLAHTLLDLLKSTPEDQMADAIKAVIKDLSASDRSQVQQAMAQVEADPHDKLRLTMAELMGRAAGATQGAAVAASLQELPAADRQKISEAVSHVEAFHSPVIFQNEMMNTSMNSFGMQPGLAIM</sequence>
<feature type="compositionally biased region" description="Low complexity" evidence="1">
    <location>
        <begin position="804"/>
        <end position="823"/>
    </location>
</feature>
<dbReference type="Proteomes" id="UP001152797">
    <property type="component" value="Unassembled WGS sequence"/>
</dbReference>
<dbReference type="EMBL" id="CAMXCT020000568">
    <property type="protein sequence ID" value="CAL1133949.1"/>
    <property type="molecule type" value="Genomic_DNA"/>
</dbReference>
<feature type="region of interest" description="Disordered" evidence="1">
    <location>
        <begin position="526"/>
        <end position="550"/>
    </location>
</feature>
<organism evidence="2">
    <name type="scientific">Cladocopium goreaui</name>
    <dbReference type="NCBI Taxonomy" id="2562237"/>
    <lineage>
        <taxon>Eukaryota</taxon>
        <taxon>Sar</taxon>
        <taxon>Alveolata</taxon>
        <taxon>Dinophyceae</taxon>
        <taxon>Suessiales</taxon>
        <taxon>Symbiodiniaceae</taxon>
        <taxon>Cladocopium</taxon>
    </lineage>
</organism>
<dbReference type="OrthoDB" id="413041at2759"/>
<reference evidence="3 4" key="2">
    <citation type="submission" date="2024-05" db="EMBL/GenBank/DDBJ databases">
        <authorList>
            <person name="Chen Y."/>
            <person name="Shah S."/>
            <person name="Dougan E. K."/>
            <person name="Thang M."/>
            <person name="Chan C."/>
        </authorList>
    </citation>
    <scope>NUCLEOTIDE SEQUENCE [LARGE SCALE GENOMIC DNA]</scope>
</reference>
<feature type="region of interest" description="Disordered" evidence="1">
    <location>
        <begin position="803"/>
        <end position="826"/>
    </location>
</feature>
<keyword evidence="4" id="KW-1185">Reference proteome</keyword>
<accession>A0A9P1BW52</accession>
<dbReference type="CDD" id="cd00761">
    <property type="entry name" value="Glyco_tranf_GTA_type"/>
    <property type="match status" value="1"/>
</dbReference>